<dbReference type="PANTHER" id="PTHR42913">
    <property type="entry name" value="APOPTOSIS-INDUCING FACTOR 1"/>
    <property type="match status" value="1"/>
</dbReference>
<protein>
    <submittedName>
        <fullName evidence="7">NADH dehydrogenase</fullName>
    </submittedName>
</protein>
<dbReference type="InterPro" id="IPR023753">
    <property type="entry name" value="FAD/NAD-binding_dom"/>
</dbReference>
<keyword evidence="5" id="KW-0560">Oxidoreductase</keyword>
<dbReference type="Proteomes" id="UP000032452">
    <property type="component" value="Unassembled WGS sequence"/>
</dbReference>
<proteinExistence type="inferred from homology"/>
<dbReference type="OrthoDB" id="9781621at2"/>
<dbReference type="GO" id="GO:0003955">
    <property type="term" value="F:NAD(P)H dehydrogenase (quinone) activity"/>
    <property type="evidence" value="ECO:0007669"/>
    <property type="project" value="TreeGrafter"/>
</dbReference>
<organism evidence="7 8">
    <name type="scientific">Aliterella atlantica CENA595</name>
    <dbReference type="NCBI Taxonomy" id="1618023"/>
    <lineage>
        <taxon>Bacteria</taxon>
        <taxon>Bacillati</taxon>
        <taxon>Cyanobacteriota</taxon>
        <taxon>Cyanophyceae</taxon>
        <taxon>Chroococcidiopsidales</taxon>
        <taxon>Aliterellaceae</taxon>
        <taxon>Aliterella</taxon>
    </lineage>
</organism>
<evidence type="ECO:0000256" key="1">
    <source>
        <dbReference type="ARBA" id="ARBA00001974"/>
    </source>
</evidence>
<keyword evidence="3" id="KW-0285">Flavoprotein</keyword>
<gene>
    <name evidence="7" type="ORF">UH38_08555</name>
</gene>
<dbReference type="GO" id="GO:0019646">
    <property type="term" value="P:aerobic electron transport chain"/>
    <property type="evidence" value="ECO:0007669"/>
    <property type="project" value="TreeGrafter"/>
</dbReference>
<comment type="similarity">
    <text evidence="2">Belongs to the NADH dehydrogenase family.</text>
</comment>
<dbReference type="RefSeq" id="WP_045054234.1">
    <property type="nucleotide sequence ID" value="NZ_CAWMDP010000040.1"/>
</dbReference>
<dbReference type="STRING" id="1618023.UH38_08555"/>
<evidence type="ECO:0000313" key="7">
    <source>
        <dbReference type="EMBL" id="KJH72111.1"/>
    </source>
</evidence>
<dbReference type="PRINTS" id="PR00469">
    <property type="entry name" value="PNDRDTASEII"/>
</dbReference>
<dbReference type="PRINTS" id="PR00368">
    <property type="entry name" value="FADPNR"/>
</dbReference>
<dbReference type="EMBL" id="JYON01000007">
    <property type="protein sequence ID" value="KJH72111.1"/>
    <property type="molecule type" value="Genomic_DNA"/>
</dbReference>
<evidence type="ECO:0000259" key="6">
    <source>
        <dbReference type="Pfam" id="PF07992"/>
    </source>
</evidence>
<evidence type="ECO:0000256" key="3">
    <source>
        <dbReference type="ARBA" id="ARBA00022630"/>
    </source>
</evidence>
<evidence type="ECO:0000256" key="4">
    <source>
        <dbReference type="ARBA" id="ARBA00022827"/>
    </source>
</evidence>
<keyword evidence="4" id="KW-0274">FAD</keyword>
<keyword evidence="8" id="KW-1185">Reference proteome</keyword>
<reference evidence="7 8" key="1">
    <citation type="submission" date="2015-02" db="EMBL/GenBank/DDBJ databases">
        <title>Draft genome of a novel marine cyanobacterium (Chroococcales) isolated from South Atlantic Ocean.</title>
        <authorList>
            <person name="Rigonato J."/>
            <person name="Alvarenga D.O."/>
            <person name="Branco L.H."/>
            <person name="Varani A.M."/>
            <person name="Brandini F.P."/>
            <person name="Fiore M.F."/>
        </authorList>
    </citation>
    <scope>NUCLEOTIDE SEQUENCE [LARGE SCALE GENOMIC DNA]</scope>
    <source>
        <strain evidence="7 8">CENA595</strain>
    </source>
</reference>
<dbReference type="SUPFAM" id="SSF51905">
    <property type="entry name" value="FAD/NAD(P)-binding domain"/>
    <property type="match status" value="2"/>
</dbReference>
<evidence type="ECO:0000256" key="5">
    <source>
        <dbReference type="ARBA" id="ARBA00023002"/>
    </source>
</evidence>
<feature type="domain" description="FAD/NAD(P)-binding" evidence="6">
    <location>
        <begin position="7"/>
        <end position="325"/>
    </location>
</feature>
<sequence length="456" mass="50071">MESSFPTVILGGGFTGLFTALHLSKANYPLRIILIDSHERFVFKPLLYEFLSSEMNIDLVCPRYEELLPDRSGVVFIQDTVQAIDLHNQQVQLISGLRYTYQNLVLALGSTTGYLGIAGAKDNCLPFRSGEDAIALGRHLRDCLQRATQVASTAQQTLLTVAILGAGPSGVELAATLADLLPKWYARLEGNISQLRIVLINRGTEILKGDINNSLRQTAETSLQQRTVAVELLTEAEITAVEPQQVKFKRGDRTESLQAATIVWTAGTQTHPLIQSLPISHRDKQGKLQVTPTLQLPNFPEVFAGGDCATADSLPPTAQVAYQQGEAIARNLQALVTGDRPVAARVNIRGTLLKLGLGESAANLFDIVQIKGKVGHSIRQATYMQLLPTPVRNLKATSNWLTNEIFQRRRLQRFGGIVASAALIGGGLWTWRVTQPQQFKRVWHSTGIPSLLERQE</sequence>
<evidence type="ECO:0000313" key="8">
    <source>
        <dbReference type="Proteomes" id="UP000032452"/>
    </source>
</evidence>
<accession>A0A0D8ZY18</accession>
<dbReference type="AlphaFoldDB" id="A0A0D8ZY18"/>
<dbReference type="PATRIC" id="fig|1618023.3.peg.3448"/>
<name>A0A0D8ZY18_9CYAN</name>
<dbReference type="PANTHER" id="PTHR42913:SF3">
    <property type="entry name" value="64 KDA MITOCHONDRIAL NADH DEHYDROGENASE (EUROFUNG)"/>
    <property type="match status" value="1"/>
</dbReference>
<dbReference type="InterPro" id="IPR051169">
    <property type="entry name" value="NADH-Q_oxidoreductase"/>
</dbReference>
<comment type="caution">
    <text evidence="7">The sequence shown here is derived from an EMBL/GenBank/DDBJ whole genome shotgun (WGS) entry which is preliminary data.</text>
</comment>
<evidence type="ECO:0000256" key="2">
    <source>
        <dbReference type="ARBA" id="ARBA00005272"/>
    </source>
</evidence>
<comment type="cofactor">
    <cofactor evidence="1">
        <name>FAD</name>
        <dbReference type="ChEBI" id="CHEBI:57692"/>
    </cofactor>
</comment>
<dbReference type="Pfam" id="PF07992">
    <property type="entry name" value="Pyr_redox_2"/>
    <property type="match status" value="1"/>
</dbReference>
<dbReference type="InterPro" id="IPR036188">
    <property type="entry name" value="FAD/NAD-bd_sf"/>
</dbReference>
<dbReference type="Gene3D" id="3.50.50.100">
    <property type="match status" value="1"/>
</dbReference>